<accession>A0A0G4GJW6</accession>
<dbReference type="VEuPathDB" id="CryptoDB:Vbra_22330"/>
<keyword evidence="2" id="KW-1185">Reference proteome</keyword>
<reference evidence="1 2" key="1">
    <citation type="submission" date="2014-11" db="EMBL/GenBank/DDBJ databases">
        <authorList>
            <person name="Zhu J."/>
            <person name="Qi W."/>
            <person name="Song R."/>
        </authorList>
    </citation>
    <scope>NUCLEOTIDE SEQUENCE [LARGE SCALE GENOMIC DNA]</scope>
</reference>
<protein>
    <recommendedName>
        <fullName evidence="3">Endonuclease/exonuclease/phosphatase domain-containing protein</fullName>
    </recommendedName>
</protein>
<name>A0A0G4GJW6_VITBC</name>
<dbReference type="EMBL" id="CDMY01000689">
    <property type="protein sequence ID" value="CEM30198.1"/>
    <property type="molecule type" value="Genomic_DNA"/>
</dbReference>
<dbReference type="SUPFAM" id="SSF56219">
    <property type="entry name" value="DNase I-like"/>
    <property type="match status" value="1"/>
</dbReference>
<dbReference type="OrthoDB" id="9975959at2759"/>
<evidence type="ECO:0000313" key="1">
    <source>
        <dbReference type="EMBL" id="CEM30198.1"/>
    </source>
</evidence>
<evidence type="ECO:0000313" key="2">
    <source>
        <dbReference type="Proteomes" id="UP000041254"/>
    </source>
</evidence>
<evidence type="ECO:0008006" key="3">
    <source>
        <dbReference type="Google" id="ProtNLM"/>
    </source>
</evidence>
<dbReference type="Gene3D" id="3.60.10.10">
    <property type="entry name" value="Endonuclease/exonuclease/phosphatase"/>
    <property type="match status" value="1"/>
</dbReference>
<dbReference type="AlphaFoldDB" id="A0A0G4GJW6"/>
<organism evidence="1 2">
    <name type="scientific">Vitrella brassicaformis (strain CCMP3155)</name>
    <dbReference type="NCBI Taxonomy" id="1169540"/>
    <lineage>
        <taxon>Eukaryota</taxon>
        <taxon>Sar</taxon>
        <taxon>Alveolata</taxon>
        <taxon>Colpodellida</taxon>
        <taxon>Vitrellaceae</taxon>
        <taxon>Vitrella</taxon>
    </lineage>
</organism>
<dbReference type="InterPro" id="IPR036691">
    <property type="entry name" value="Endo/exonu/phosph_ase_sf"/>
</dbReference>
<proteinExistence type="predicted"/>
<sequence length="102" mass="12208">MAGDLNIRKEEESELPCGTCLSDVYSQLRCPKKCRYTWEPSKNVNIEDWIDEENIQKKLWPRDRCQRPLEPERMELVGREKLPSGRHVSDHWGVMVRFKWGY</sequence>
<dbReference type="STRING" id="1169540.A0A0G4GJW6"/>
<dbReference type="InParanoid" id="A0A0G4GJW6"/>
<dbReference type="Proteomes" id="UP000041254">
    <property type="component" value="Unassembled WGS sequence"/>
</dbReference>
<dbReference type="PhylomeDB" id="A0A0G4GJW6"/>
<gene>
    <name evidence="1" type="ORF">Vbra_22330</name>
</gene>